<organism evidence="7 8">
    <name type="scientific">Clupea harengus</name>
    <name type="common">Atlantic herring</name>
    <dbReference type="NCBI Taxonomy" id="7950"/>
    <lineage>
        <taxon>Eukaryota</taxon>
        <taxon>Metazoa</taxon>
        <taxon>Chordata</taxon>
        <taxon>Craniata</taxon>
        <taxon>Vertebrata</taxon>
        <taxon>Euteleostomi</taxon>
        <taxon>Actinopterygii</taxon>
        <taxon>Neopterygii</taxon>
        <taxon>Teleostei</taxon>
        <taxon>Clupei</taxon>
        <taxon>Clupeiformes</taxon>
        <taxon>Clupeoidei</taxon>
        <taxon>Clupeidae</taxon>
        <taxon>Clupea</taxon>
    </lineage>
</organism>
<dbReference type="PANTHER" id="PTHR26451:SF886">
    <property type="entry name" value="GROWTH HORMONE SECRETAGOGUE RECEPTOR TYPE 1-LIKE-RELATED"/>
    <property type="match status" value="1"/>
</dbReference>
<dbReference type="FunFam" id="1.20.1070.10:FF:000096">
    <property type="entry name" value="Odorant receptor 131-2"/>
    <property type="match status" value="1"/>
</dbReference>
<keyword evidence="2 5" id="KW-0812">Transmembrane</keyword>
<dbReference type="GO" id="GO:0016020">
    <property type="term" value="C:membrane"/>
    <property type="evidence" value="ECO:0007669"/>
    <property type="project" value="UniProtKB-SubCell"/>
</dbReference>
<name>A0A6P3WCW0_CLUHA</name>
<evidence type="ECO:0000256" key="5">
    <source>
        <dbReference type="SAM" id="Phobius"/>
    </source>
</evidence>
<dbReference type="Proteomes" id="UP000515152">
    <property type="component" value="Chromosome 9"/>
</dbReference>
<feature type="transmembrane region" description="Helical" evidence="5">
    <location>
        <begin position="140"/>
        <end position="163"/>
    </location>
</feature>
<dbReference type="GeneID" id="105911150"/>
<protein>
    <submittedName>
        <fullName evidence="8">Odorant receptor 131-2-like</fullName>
    </submittedName>
</protein>
<dbReference type="PANTHER" id="PTHR26451">
    <property type="entry name" value="G_PROTEIN_RECEP_F1_2 DOMAIN-CONTAINING PROTEIN"/>
    <property type="match status" value="1"/>
</dbReference>
<dbReference type="AlphaFoldDB" id="A0A6P3WCW0"/>
<evidence type="ECO:0000313" key="8">
    <source>
        <dbReference type="RefSeq" id="XP_012695390.1"/>
    </source>
</evidence>
<proteinExistence type="predicted"/>
<keyword evidence="3 5" id="KW-1133">Transmembrane helix</keyword>
<accession>A0A6P3WCW0</accession>
<feature type="transmembrane region" description="Helical" evidence="5">
    <location>
        <begin position="62"/>
        <end position="83"/>
    </location>
</feature>
<keyword evidence="4 5" id="KW-0472">Membrane</keyword>
<evidence type="ECO:0000256" key="3">
    <source>
        <dbReference type="ARBA" id="ARBA00022989"/>
    </source>
</evidence>
<feature type="transmembrane region" description="Helical" evidence="5">
    <location>
        <begin position="29"/>
        <end position="50"/>
    </location>
</feature>
<gene>
    <name evidence="8" type="primary">LOC105911150</name>
</gene>
<comment type="subcellular location">
    <subcellularLocation>
        <location evidence="1">Membrane</location>
    </subcellularLocation>
</comment>
<feature type="transmembrane region" description="Helical" evidence="5">
    <location>
        <begin position="89"/>
        <end position="119"/>
    </location>
</feature>
<keyword evidence="7" id="KW-1185">Reference proteome</keyword>
<feature type="transmembrane region" description="Helical" evidence="5">
    <location>
        <begin position="197"/>
        <end position="218"/>
    </location>
</feature>
<evidence type="ECO:0000256" key="4">
    <source>
        <dbReference type="ARBA" id="ARBA00023136"/>
    </source>
</evidence>
<evidence type="ECO:0000256" key="2">
    <source>
        <dbReference type="ARBA" id="ARBA00022692"/>
    </source>
</evidence>
<dbReference type="PROSITE" id="PS50262">
    <property type="entry name" value="G_PROTEIN_RECEP_F1_2"/>
    <property type="match status" value="1"/>
</dbReference>
<dbReference type="CDD" id="cd00637">
    <property type="entry name" value="7tm_classA_rhodopsin-like"/>
    <property type="match status" value="1"/>
</dbReference>
<sequence>MDGNSSSVNSSGHTLLTGSDPVRLDVTTAVAQILVWPFVFIDLFMFYVFLRRPTLRGEARYVLFAQTLIADGTFLLLTDFVVITYHVFLLLPVGFCIPLCVLIDGLAHVSPTIIVAMCLERYVAICMPLRHVNVFTPTRTKVIITFVWLLSFIKTFVDLIIFLSHATGSYFSQLTFCYYEILFLQEWHMALRGNLYILNYAVVLVILLFCYGSIMHIAQRASGDDKKAASKGQRTLLLHLLQLFLCTLETICPFVETRILEMGDIDVYLIWSLGSAWSRCIPRIHPSLREGFLCSPSPPQVFNRLRIVWFILSQAPFP</sequence>
<dbReference type="SUPFAM" id="SSF81321">
    <property type="entry name" value="Family A G protein-coupled receptor-like"/>
    <property type="match status" value="1"/>
</dbReference>
<dbReference type="RefSeq" id="XP_012695390.1">
    <property type="nucleotide sequence ID" value="XM_012839936.2"/>
</dbReference>
<dbReference type="OrthoDB" id="8759131at2759"/>
<evidence type="ECO:0000313" key="7">
    <source>
        <dbReference type="Proteomes" id="UP000515152"/>
    </source>
</evidence>
<dbReference type="InterPro" id="IPR017452">
    <property type="entry name" value="GPCR_Rhodpsn_7TM"/>
</dbReference>
<reference evidence="8" key="1">
    <citation type="submission" date="2025-08" db="UniProtKB">
        <authorList>
            <consortium name="RefSeq"/>
        </authorList>
    </citation>
    <scope>IDENTIFICATION</scope>
</reference>
<evidence type="ECO:0000259" key="6">
    <source>
        <dbReference type="PROSITE" id="PS50262"/>
    </source>
</evidence>
<dbReference type="GO" id="GO:0004984">
    <property type="term" value="F:olfactory receptor activity"/>
    <property type="evidence" value="ECO:0007669"/>
    <property type="project" value="TreeGrafter"/>
</dbReference>
<dbReference type="GO" id="GO:0004930">
    <property type="term" value="F:G protein-coupled receptor activity"/>
    <property type="evidence" value="ECO:0007669"/>
    <property type="project" value="InterPro"/>
</dbReference>
<evidence type="ECO:0000256" key="1">
    <source>
        <dbReference type="ARBA" id="ARBA00004370"/>
    </source>
</evidence>
<dbReference type="Pfam" id="PF00001">
    <property type="entry name" value="7tm_1"/>
    <property type="match status" value="1"/>
</dbReference>
<feature type="domain" description="G-protein coupled receptors family 1 profile" evidence="6">
    <location>
        <begin position="41"/>
        <end position="246"/>
    </location>
</feature>
<dbReference type="Gene3D" id="1.20.1070.10">
    <property type="entry name" value="Rhodopsin 7-helix transmembrane proteins"/>
    <property type="match status" value="1"/>
</dbReference>
<dbReference type="KEGG" id="char:105911150"/>
<dbReference type="GO" id="GO:0005549">
    <property type="term" value="F:odorant binding"/>
    <property type="evidence" value="ECO:0007669"/>
    <property type="project" value="TreeGrafter"/>
</dbReference>
<dbReference type="InterPro" id="IPR052921">
    <property type="entry name" value="GPCR1_Superfamily_Member"/>
</dbReference>
<dbReference type="InterPro" id="IPR000276">
    <property type="entry name" value="GPCR_Rhodpsn"/>
</dbReference>